<evidence type="ECO:0000313" key="2">
    <source>
        <dbReference type="Proteomes" id="UP001500909"/>
    </source>
</evidence>
<gene>
    <name evidence="1" type="ORF">GCM10010361_15080</name>
</gene>
<dbReference type="RefSeq" id="WP_346093951.1">
    <property type="nucleotide sequence ID" value="NZ_BAAABY010000009.1"/>
</dbReference>
<comment type="caution">
    <text evidence="1">The sequence shown here is derived from an EMBL/GenBank/DDBJ whole genome shotgun (WGS) entry which is preliminary data.</text>
</comment>
<reference evidence="2" key="1">
    <citation type="journal article" date="2019" name="Int. J. Syst. Evol. Microbiol.">
        <title>The Global Catalogue of Microorganisms (GCM) 10K type strain sequencing project: providing services to taxonomists for standard genome sequencing and annotation.</title>
        <authorList>
            <consortium name="The Broad Institute Genomics Platform"/>
            <consortium name="The Broad Institute Genome Sequencing Center for Infectious Disease"/>
            <person name="Wu L."/>
            <person name="Ma J."/>
        </authorList>
    </citation>
    <scope>NUCLEOTIDE SEQUENCE [LARGE SCALE GENOMIC DNA]</scope>
    <source>
        <strain evidence="2">JCM 4805</strain>
    </source>
</reference>
<protein>
    <recommendedName>
        <fullName evidence="3">DUF2399 domain-containing protein</fullName>
    </recommendedName>
</protein>
<dbReference type="EMBL" id="BAAABY010000009">
    <property type="protein sequence ID" value="GAA0451984.1"/>
    <property type="molecule type" value="Genomic_DNA"/>
</dbReference>
<name>A0ABP3JFK6_9ACTN</name>
<sequence length="245" mass="26982">MPQKRPRGYQPHWRPRSATCALLAAVDEVLARFAAQLPLTIRQCWYALVSDGVLVKEERTYKRLAEILGMARRSGRIPWEALRDDTETVAAPIACAGPEEFRAAQRQAAEAFRLDRQAGQPTRLEVWSETAGMVPQLAAVAAPYGIPVYSGSGFNSLTGKRAAAQRAAAGDHRRVHIFVISDWDPSGIHLFSALAQDVTAFAICDASRRWRCLAVGLVQVVCARCRAVRRARAGRRRRPPCGSGH</sequence>
<evidence type="ECO:0000313" key="1">
    <source>
        <dbReference type="EMBL" id="GAA0451984.1"/>
    </source>
</evidence>
<organism evidence="1 2">
    <name type="scientific">Streptomyces olivaceiscleroticus</name>
    <dbReference type="NCBI Taxonomy" id="68245"/>
    <lineage>
        <taxon>Bacteria</taxon>
        <taxon>Bacillati</taxon>
        <taxon>Actinomycetota</taxon>
        <taxon>Actinomycetes</taxon>
        <taxon>Kitasatosporales</taxon>
        <taxon>Streptomycetaceae</taxon>
        <taxon>Streptomyces</taxon>
    </lineage>
</organism>
<evidence type="ECO:0008006" key="3">
    <source>
        <dbReference type="Google" id="ProtNLM"/>
    </source>
</evidence>
<keyword evidence="2" id="KW-1185">Reference proteome</keyword>
<dbReference type="Proteomes" id="UP001500909">
    <property type="component" value="Unassembled WGS sequence"/>
</dbReference>
<proteinExistence type="predicted"/>
<accession>A0ABP3JFK6</accession>